<gene>
    <name evidence="2" type="ORF">HC235_00285</name>
</gene>
<dbReference type="RefSeq" id="WP_011900542.1">
    <property type="nucleotide sequence ID" value="NZ_JAAVJF010000001.1"/>
</dbReference>
<comment type="caution">
    <text evidence="2">The sequence shown here is derived from an EMBL/GenBank/DDBJ whole genome shotgun (WGS) entry which is preliminary data.</text>
</comment>
<keyword evidence="3" id="KW-1185">Reference proteome</keyword>
<dbReference type="InterPro" id="IPR038723">
    <property type="entry name" value="ArnR1-like_HTH"/>
</dbReference>
<dbReference type="AlphaFoldDB" id="A0A7L4P6Q2"/>
<protein>
    <submittedName>
        <fullName evidence="2">Transcriptional regulator</fullName>
    </submittedName>
</protein>
<organism evidence="2 3">
    <name type="scientific">Pyrobaculum arsenaticum</name>
    <dbReference type="NCBI Taxonomy" id="121277"/>
    <lineage>
        <taxon>Archaea</taxon>
        <taxon>Thermoproteota</taxon>
        <taxon>Thermoprotei</taxon>
        <taxon>Thermoproteales</taxon>
        <taxon>Thermoproteaceae</taxon>
        <taxon>Pyrobaculum</taxon>
    </lineage>
</organism>
<name>A0A7L4P6Q2_9CREN</name>
<proteinExistence type="predicted"/>
<accession>A0A7L4P6Q2</accession>
<evidence type="ECO:0000259" key="1">
    <source>
        <dbReference type="Pfam" id="PF14947"/>
    </source>
</evidence>
<dbReference type="Gene3D" id="1.10.10.10">
    <property type="entry name" value="Winged helix-like DNA-binding domain superfamily/Winged helix DNA-binding domain"/>
    <property type="match status" value="1"/>
</dbReference>
<sequence>MPKPRRSKLEIVADILAVLERGCKKPTHIATEANLAYDRMAKILEALKALGLVVEKSAEFCITHDGLKFLEEYKKWKRLLDTLGI</sequence>
<dbReference type="Proteomes" id="UP000554766">
    <property type="component" value="Unassembled WGS sequence"/>
</dbReference>
<dbReference type="EMBL" id="JAAVJF010000001">
    <property type="protein sequence ID" value="NYR14433.1"/>
    <property type="molecule type" value="Genomic_DNA"/>
</dbReference>
<dbReference type="InterPro" id="IPR036388">
    <property type="entry name" value="WH-like_DNA-bd_sf"/>
</dbReference>
<dbReference type="SUPFAM" id="SSF46785">
    <property type="entry name" value="Winged helix' DNA-binding domain"/>
    <property type="match status" value="1"/>
</dbReference>
<reference evidence="2 3" key="1">
    <citation type="journal article" date="2020" name="Nat. Commun.">
        <title>The structures of two archaeal type IV pili illuminate evolutionary relationships.</title>
        <authorList>
            <person name="Wang F."/>
            <person name="Baquero D.P."/>
            <person name="Su Z."/>
            <person name="Beltran L.C."/>
            <person name="Prangishvili D."/>
            <person name="Krupovic M."/>
            <person name="Egelman E.H."/>
        </authorList>
    </citation>
    <scope>NUCLEOTIDE SEQUENCE [LARGE SCALE GENOMIC DNA]</scope>
    <source>
        <strain evidence="2 3">2GA</strain>
    </source>
</reference>
<evidence type="ECO:0000313" key="3">
    <source>
        <dbReference type="Proteomes" id="UP000554766"/>
    </source>
</evidence>
<dbReference type="OMA" id="CKKPTHI"/>
<dbReference type="GeneID" id="5055774"/>
<feature type="domain" description="ArnR1-like winged helix-turn-helix" evidence="1">
    <location>
        <begin position="5"/>
        <end position="79"/>
    </location>
</feature>
<dbReference type="InterPro" id="IPR036390">
    <property type="entry name" value="WH_DNA-bd_sf"/>
</dbReference>
<dbReference type="Pfam" id="PF14947">
    <property type="entry name" value="HTH_45"/>
    <property type="match status" value="1"/>
</dbReference>
<evidence type="ECO:0000313" key="2">
    <source>
        <dbReference type="EMBL" id="NYR14433.1"/>
    </source>
</evidence>